<dbReference type="InterPro" id="IPR014001">
    <property type="entry name" value="Helicase_ATP-bd"/>
</dbReference>
<evidence type="ECO:0000256" key="1">
    <source>
        <dbReference type="SAM" id="MobiDB-lite"/>
    </source>
</evidence>
<dbReference type="AlphaFoldDB" id="A0A9W7DAX2"/>
<dbReference type="Proteomes" id="UP001165121">
    <property type="component" value="Unassembled WGS sequence"/>
</dbReference>
<dbReference type="OrthoDB" id="18781at2759"/>
<feature type="domain" description="Helicase ATP-binding" evidence="2">
    <location>
        <begin position="193"/>
        <end position="281"/>
    </location>
</feature>
<feature type="compositionally biased region" description="Polar residues" evidence="1">
    <location>
        <begin position="9"/>
        <end position="18"/>
    </location>
</feature>
<evidence type="ECO:0000313" key="3">
    <source>
        <dbReference type="EMBL" id="GMG17754.1"/>
    </source>
</evidence>
<protein>
    <submittedName>
        <fullName evidence="3">Unnamed protein product</fullName>
    </submittedName>
</protein>
<dbReference type="PANTHER" id="PTHR47957">
    <property type="entry name" value="ATP-DEPENDENT HELICASE HRQ1"/>
    <property type="match status" value="1"/>
</dbReference>
<feature type="region of interest" description="Disordered" evidence="1">
    <location>
        <begin position="1"/>
        <end position="54"/>
    </location>
</feature>
<dbReference type="GO" id="GO:0036297">
    <property type="term" value="P:interstrand cross-link repair"/>
    <property type="evidence" value="ECO:0007669"/>
    <property type="project" value="TreeGrafter"/>
</dbReference>
<proteinExistence type="predicted"/>
<dbReference type="GO" id="GO:0005524">
    <property type="term" value="F:ATP binding"/>
    <property type="evidence" value="ECO:0007669"/>
    <property type="project" value="InterPro"/>
</dbReference>
<name>A0A9W7DAX2_9STRA</name>
<evidence type="ECO:0000313" key="4">
    <source>
        <dbReference type="Proteomes" id="UP001165121"/>
    </source>
</evidence>
<dbReference type="GO" id="GO:0006289">
    <property type="term" value="P:nucleotide-excision repair"/>
    <property type="evidence" value="ECO:0007669"/>
    <property type="project" value="TreeGrafter"/>
</dbReference>
<dbReference type="GO" id="GO:0005634">
    <property type="term" value="C:nucleus"/>
    <property type="evidence" value="ECO:0007669"/>
    <property type="project" value="TreeGrafter"/>
</dbReference>
<sequence>MKLRFQLGRDTTGTSNYLSRRSARGAGRGGPWPAGSRNSQNEFPAPIWPTPSSDEDVEVVTFPLAPQTSQRASSKRKTLFDAALKKVNLTEKTLVQTTEEAPATDKDNGPTNDPKADNKSNPSPGPNCWGSSVLAMLQQLDLYRNQIVHVERRCSREAQYRDLEPLQLSPRVCTALEKCYSIKQLYSHQFEAIEAICRGENVVLSTATASGKSLAYNVPMLDMLLEEPNATFMYLFPTKALAQDQLKSLRRFLEAADLPLHIGATFVSCELFALITHLGNT</sequence>
<dbReference type="InterPro" id="IPR027417">
    <property type="entry name" value="P-loop_NTPase"/>
</dbReference>
<keyword evidence="4" id="KW-1185">Reference proteome</keyword>
<dbReference type="GO" id="GO:0003676">
    <property type="term" value="F:nucleic acid binding"/>
    <property type="evidence" value="ECO:0007669"/>
    <property type="project" value="InterPro"/>
</dbReference>
<evidence type="ECO:0000259" key="2">
    <source>
        <dbReference type="PROSITE" id="PS51192"/>
    </source>
</evidence>
<dbReference type="Pfam" id="PF00270">
    <property type="entry name" value="DEAD"/>
    <property type="match status" value="1"/>
</dbReference>
<feature type="region of interest" description="Disordered" evidence="1">
    <location>
        <begin position="94"/>
        <end position="127"/>
    </location>
</feature>
<reference evidence="3" key="1">
    <citation type="submission" date="2023-04" db="EMBL/GenBank/DDBJ databases">
        <title>Phytophthora fragariaefolia NBRC 109709.</title>
        <authorList>
            <person name="Ichikawa N."/>
            <person name="Sato H."/>
            <person name="Tonouchi N."/>
        </authorList>
    </citation>
    <scope>NUCLEOTIDE SEQUENCE</scope>
    <source>
        <strain evidence="3">NBRC 109709</strain>
    </source>
</reference>
<organism evidence="3 4">
    <name type="scientific">Phytophthora fragariaefolia</name>
    <dbReference type="NCBI Taxonomy" id="1490495"/>
    <lineage>
        <taxon>Eukaryota</taxon>
        <taxon>Sar</taxon>
        <taxon>Stramenopiles</taxon>
        <taxon>Oomycota</taxon>
        <taxon>Peronosporomycetes</taxon>
        <taxon>Peronosporales</taxon>
        <taxon>Peronosporaceae</taxon>
        <taxon>Phytophthora</taxon>
    </lineage>
</organism>
<dbReference type="PANTHER" id="PTHR47957:SF3">
    <property type="entry name" value="ATP-DEPENDENT HELICASE HRQ1"/>
    <property type="match status" value="1"/>
</dbReference>
<dbReference type="InterPro" id="IPR011545">
    <property type="entry name" value="DEAD/DEAH_box_helicase_dom"/>
</dbReference>
<accession>A0A9W7DAX2</accession>
<dbReference type="GO" id="GO:0043138">
    <property type="term" value="F:3'-5' DNA helicase activity"/>
    <property type="evidence" value="ECO:0007669"/>
    <property type="project" value="TreeGrafter"/>
</dbReference>
<dbReference type="Gene3D" id="3.40.50.300">
    <property type="entry name" value="P-loop containing nucleotide triphosphate hydrolases"/>
    <property type="match status" value="1"/>
</dbReference>
<comment type="caution">
    <text evidence="3">The sequence shown here is derived from an EMBL/GenBank/DDBJ whole genome shotgun (WGS) entry which is preliminary data.</text>
</comment>
<feature type="compositionally biased region" description="Basic and acidic residues" evidence="1">
    <location>
        <begin position="103"/>
        <end position="118"/>
    </location>
</feature>
<gene>
    <name evidence="3" type="ORF">Pfra01_003035200</name>
</gene>
<dbReference type="SUPFAM" id="SSF52540">
    <property type="entry name" value="P-loop containing nucleoside triphosphate hydrolases"/>
    <property type="match status" value="1"/>
</dbReference>
<dbReference type="EMBL" id="BSXT01019082">
    <property type="protein sequence ID" value="GMG17754.1"/>
    <property type="molecule type" value="Genomic_DNA"/>
</dbReference>
<dbReference type="PROSITE" id="PS51192">
    <property type="entry name" value="HELICASE_ATP_BIND_1"/>
    <property type="match status" value="1"/>
</dbReference>